<keyword evidence="2" id="KW-1185">Reference proteome</keyword>
<evidence type="ECO:0000313" key="1">
    <source>
        <dbReference type="EMBL" id="KIM59983.1"/>
    </source>
</evidence>
<dbReference type="InParanoid" id="A0A0C2ZDZ0"/>
<reference evidence="1 2" key="1">
    <citation type="submission" date="2014-04" db="EMBL/GenBank/DDBJ databases">
        <authorList>
            <consortium name="DOE Joint Genome Institute"/>
            <person name="Kuo A."/>
            <person name="Kohler A."/>
            <person name="Nagy L.G."/>
            <person name="Floudas D."/>
            <person name="Copeland A."/>
            <person name="Barry K.W."/>
            <person name="Cichocki N."/>
            <person name="Veneault-Fourrey C."/>
            <person name="LaButti K."/>
            <person name="Lindquist E.A."/>
            <person name="Lipzen A."/>
            <person name="Lundell T."/>
            <person name="Morin E."/>
            <person name="Murat C."/>
            <person name="Sun H."/>
            <person name="Tunlid A."/>
            <person name="Henrissat B."/>
            <person name="Grigoriev I.V."/>
            <person name="Hibbett D.S."/>
            <person name="Martin F."/>
            <person name="Nordberg H.P."/>
            <person name="Cantor M.N."/>
            <person name="Hua S.X."/>
        </authorList>
    </citation>
    <scope>NUCLEOTIDE SEQUENCE [LARGE SCALE GENOMIC DNA]</scope>
    <source>
        <strain evidence="1 2">Foug A</strain>
    </source>
</reference>
<reference evidence="2" key="2">
    <citation type="submission" date="2015-01" db="EMBL/GenBank/DDBJ databases">
        <title>Evolutionary Origins and Diversification of the Mycorrhizal Mutualists.</title>
        <authorList>
            <consortium name="DOE Joint Genome Institute"/>
            <consortium name="Mycorrhizal Genomics Consortium"/>
            <person name="Kohler A."/>
            <person name="Kuo A."/>
            <person name="Nagy L.G."/>
            <person name="Floudas D."/>
            <person name="Copeland A."/>
            <person name="Barry K.W."/>
            <person name="Cichocki N."/>
            <person name="Veneault-Fourrey C."/>
            <person name="LaButti K."/>
            <person name="Lindquist E.A."/>
            <person name="Lipzen A."/>
            <person name="Lundell T."/>
            <person name="Morin E."/>
            <person name="Murat C."/>
            <person name="Riley R."/>
            <person name="Ohm R."/>
            <person name="Sun H."/>
            <person name="Tunlid A."/>
            <person name="Henrissat B."/>
            <person name="Grigoriev I.V."/>
            <person name="Hibbett D.S."/>
            <person name="Martin F."/>
        </authorList>
    </citation>
    <scope>NUCLEOTIDE SEQUENCE [LARGE SCALE GENOMIC DNA]</scope>
    <source>
        <strain evidence="2">Foug A</strain>
    </source>
</reference>
<sequence length="81" mass="9175">MHPSQLAPAPVTPTFSICPCIDHHCHHVALRREWDKIVSIQCPPRRGSSEDEDRRHLKTEAICTSTEIWLPVVGVRSELVP</sequence>
<proteinExistence type="predicted"/>
<protein>
    <submittedName>
        <fullName evidence="1">Uncharacterized protein</fullName>
    </submittedName>
</protein>
<dbReference type="EMBL" id="KN822067">
    <property type="protein sequence ID" value="KIM59983.1"/>
    <property type="molecule type" value="Genomic_DNA"/>
</dbReference>
<organism evidence="1 2">
    <name type="scientific">Scleroderma citrinum Foug A</name>
    <dbReference type="NCBI Taxonomy" id="1036808"/>
    <lineage>
        <taxon>Eukaryota</taxon>
        <taxon>Fungi</taxon>
        <taxon>Dikarya</taxon>
        <taxon>Basidiomycota</taxon>
        <taxon>Agaricomycotina</taxon>
        <taxon>Agaricomycetes</taxon>
        <taxon>Agaricomycetidae</taxon>
        <taxon>Boletales</taxon>
        <taxon>Sclerodermatineae</taxon>
        <taxon>Sclerodermataceae</taxon>
        <taxon>Scleroderma</taxon>
    </lineage>
</organism>
<dbReference type="HOGENOM" id="CLU_2575273_0_0_1"/>
<evidence type="ECO:0000313" key="2">
    <source>
        <dbReference type="Proteomes" id="UP000053989"/>
    </source>
</evidence>
<dbReference type="Proteomes" id="UP000053989">
    <property type="component" value="Unassembled WGS sequence"/>
</dbReference>
<gene>
    <name evidence="1" type="ORF">SCLCIDRAFT_1217243</name>
</gene>
<name>A0A0C2ZDZ0_9AGAM</name>
<accession>A0A0C2ZDZ0</accession>
<dbReference type="AlphaFoldDB" id="A0A0C2ZDZ0"/>